<dbReference type="GO" id="GO:0016787">
    <property type="term" value="F:hydrolase activity"/>
    <property type="evidence" value="ECO:0007669"/>
    <property type="project" value="UniProtKB-KW"/>
</dbReference>
<dbReference type="Proteomes" id="UP001205046">
    <property type="component" value="Unassembled WGS sequence"/>
</dbReference>
<dbReference type="PANTHER" id="PTHR43248:SF2">
    <property type="entry name" value="PROLYL AMINOPEPTIDASE"/>
    <property type="match status" value="1"/>
</dbReference>
<dbReference type="RefSeq" id="WP_260072235.1">
    <property type="nucleotide sequence ID" value="NZ_JALXMO010000002.1"/>
</dbReference>
<dbReference type="SUPFAM" id="SSF53474">
    <property type="entry name" value="alpha/beta-Hydrolases"/>
    <property type="match status" value="2"/>
</dbReference>
<dbReference type="EMBL" id="JALXMO010000002">
    <property type="protein sequence ID" value="MCT1605993.1"/>
    <property type="molecule type" value="Genomic_DNA"/>
</dbReference>
<dbReference type="InterPro" id="IPR029058">
    <property type="entry name" value="AB_hydrolase_fold"/>
</dbReference>
<dbReference type="InterPro" id="IPR051601">
    <property type="entry name" value="Serine_prot/Carboxylest_S33"/>
</dbReference>
<dbReference type="PRINTS" id="PR00793">
    <property type="entry name" value="PROAMNOPTASE"/>
</dbReference>
<comment type="caution">
    <text evidence="4">The sequence shown here is derived from an EMBL/GenBank/DDBJ whole genome shotgun (WGS) entry which is preliminary data.</text>
</comment>
<keyword evidence="2 4" id="KW-0378">Hydrolase</keyword>
<evidence type="ECO:0000256" key="2">
    <source>
        <dbReference type="ARBA" id="ARBA00022801"/>
    </source>
</evidence>
<evidence type="ECO:0000313" key="5">
    <source>
        <dbReference type="Proteomes" id="UP001205046"/>
    </source>
</evidence>
<gene>
    <name evidence="4" type="ORF">M3B43_01390</name>
</gene>
<dbReference type="Pfam" id="PF00561">
    <property type="entry name" value="Abhydrolase_1"/>
    <property type="match status" value="1"/>
</dbReference>
<proteinExistence type="inferred from homology"/>
<feature type="domain" description="AB hydrolase-1" evidence="3">
    <location>
        <begin position="60"/>
        <end position="211"/>
    </location>
</feature>
<name>A0ABT2HMS7_9MICC</name>
<organism evidence="4 5">
    <name type="scientific">Nesterenkonia massiliensis</name>
    <dbReference type="NCBI Taxonomy" id="1232429"/>
    <lineage>
        <taxon>Bacteria</taxon>
        <taxon>Bacillati</taxon>
        <taxon>Actinomycetota</taxon>
        <taxon>Actinomycetes</taxon>
        <taxon>Micrococcales</taxon>
        <taxon>Micrococcaceae</taxon>
        <taxon>Nesterenkonia</taxon>
    </lineage>
</organism>
<dbReference type="Gene3D" id="3.40.50.1820">
    <property type="entry name" value="alpha/beta hydrolase"/>
    <property type="match status" value="1"/>
</dbReference>
<dbReference type="InterPro" id="IPR002410">
    <property type="entry name" value="Peptidase_S33"/>
</dbReference>
<dbReference type="PANTHER" id="PTHR43248">
    <property type="entry name" value="2-SUCCINYL-6-HYDROXY-2,4-CYCLOHEXADIENE-1-CARBOXYLATE SYNTHASE"/>
    <property type="match status" value="1"/>
</dbReference>
<comment type="similarity">
    <text evidence="1">Belongs to the peptidase S33 family.</text>
</comment>
<keyword evidence="5" id="KW-1185">Reference proteome</keyword>
<evidence type="ECO:0000259" key="3">
    <source>
        <dbReference type="Pfam" id="PF00561"/>
    </source>
</evidence>
<reference evidence="4 5" key="1">
    <citation type="submission" date="2022-04" db="EMBL/GenBank/DDBJ databases">
        <title>Human microbiome associated bacterial genomes.</title>
        <authorList>
            <person name="Sandstrom S."/>
            <person name="Salamzade R."/>
            <person name="Kalan L.R."/>
        </authorList>
    </citation>
    <scope>NUCLEOTIDE SEQUENCE [LARGE SCALE GENOMIC DNA]</scope>
    <source>
        <strain evidence="5">p3-SID767</strain>
    </source>
</reference>
<sequence length="444" mass="48924">MNETRLLLDGTRIIDHRLEVPLEGSAPAERNGSERITVYAREFIGAEAQAKGELHVSALPVLLFLQGGPGGKGNRPARLSGWMAEAAKDFRIIMLDQRGTGLSSALNRHSLTARGGVAEQVAYLRHFRADSIVKDAEALREHLGVNSWSVLGQSYGGFCALSYLSFAPEHLDRVMITGGLAPVTGHADRVYQHTYRLMAARNAEYFARFPEDRQRLDEIISYVRKQKSAGAPVRLLDGSELTIPRLQMLGMLLGGNTRVDSLHYVLEEAFTTGADGAQPTLSDTFLASVGQQASFAASPMYAVLHESIYGLPGETPTNWSAERVLEQFPAFAADAESPLLTGEMIFREHVQQDPVLTPLYETADTLAQVSDWDPLYDLEQLARNQVPAAAAVYTDDVYVARELSLETAARVANLSVWETDEFHHDGLNDDGPMILRELLHRTEH</sequence>
<evidence type="ECO:0000313" key="4">
    <source>
        <dbReference type="EMBL" id="MCT1605993.1"/>
    </source>
</evidence>
<accession>A0ABT2HMS7</accession>
<dbReference type="InterPro" id="IPR000073">
    <property type="entry name" value="AB_hydrolase_1"/>
</dbReference>
<evidence type="ECO:0000256" key="1">
    <source>
        <dbReference type="ARBA" id="ARBA00010088"/>
    </source>
</evidence>
<protein>
    <submittedName>
        <fullName evidence="4">Alpha/beta hydrolase</fullName>
    </submittedName>
</protein>